<dbReference type="PANTHER" id="PTHR22762">
    <property type="entry name" value="ALPHA-GLUCOSIDASE"/>
    <property type="match status" value="1"/>
</dbReference>
<dbReference type="Gene3D" id="3.20.20.80">
    <property type="entry name" value="Glycosidases"/>
    <property type="match status" value="2"/>
</dbReference>
<dbReference type="CDD" id="cd14752">
    <property type="entry name" value="GH31_N"/>
    <property type="match status" value="1"/>
</dbReference>
<dbReference type="InterPro" id="IPR048395">
    <property type="entry name" value="Glyco_hydro_31_C"/>
</dbReference>
<evidence type="ECO:0000259" key="6">
    <source>
        <dbReference type="Pfam" id="PF13802"/>
    </source>
</evidence>
<evidence type="ECO:0000256" key="2">
    <source>
        <dbReference type="ARBA" id="ARBA00022801"/>
    </source>
</evidence>
<protein>
    <submittedName>
        <fullName evidence="9">Glucosidase</fullName>
    </submittedName>
</protein>
<evidence type="ECO:0000256" key="3">
    <source>
        <dbReference type="ARBA" id="ARBA00023295"/>
    </source>
</evidence>
<evidence type="ECO:0000256" key="1">
    <source>
        <dbReference type="ARBA" id="ARBA00007806"/>
    </source>
</evidence>
<feature type="domain" description="Glycosyl hydrolase family 31 C-terminal" evidence="8">
    <location>
        <begin position="583"/>
        <end position="670"/>
    </location>
</feature>
<feature type="domain" description="Glycoside hydrolase family 31 N-terminal" evidence="6">
    <location>
        <begin position="27"/>
        <end position="211"/>
    </location>
</feature>
<dbReference type="EMBL" id="GU211292">
    <property type="protein sequence ID" value="ACZ98616.1"/>
    <property type="molecule type" value="Genomic_DNA"/>
</dbReference>
<dbReference type="Pfam" id="PF13802">
    <property type="entry name" value="Gal_mutarotas_2"/>
    <property type="match status" value="1"/>
</dbReference>
<dbReference type="InterPro" id="IPR017853">
    <property type="entry name" value="GH"/>
</dbReference>
<feature type="domain" description="Glycoside hydrolase family 31 TIM barrel" evidence="5">
    <location>
        <begin position="254"/>
        <end position="574"/>
    </location>
</feature>
<feature type="domain" description="DUF5110" evidence="7">
    <location>
        <begin position="689"/>
        <end position="743"/>
    </location>
</feature>
<dbReference type="Pfam" id="PF01055">
    <property type="entry name" value="Glyco_hydro_31_2nd"/>
    <property type="match status" value="1"/>
</dbReference>
<dbReference type="SUPFAM" id="SSF51011">
    <property type="entry name" value="Glycosyl hydrolase domain"/>
    <property type="match status" value="1"/>
</dbReference>
<dbReference type="InterPro" id="IPR000322">
    <property type="entry name" value="Glyco_hydro_31_TIM"/>
</dbReference>
<keyword evidence="2 4" id="KW-0378">Hydrolase</keyword>
<dbReference type="CAZy" id="GH31">
    <property type="family name" value="Glycoside Hydrolase Family 31"/>
</dbReference>
<dbReference type="GO" id="GO:0030246">
    <property type="term" value="F:carbohydrate binding"/>
    <property type="evidence" value="ECO:0007669"/>
    <property type="project" value="InterPro"/>
</dbReference>
<comment type="similarity">
    <text evidence="1 4">Belongs to the glycosyl hydrolase 31 family.</text>
</comment>
<feature type="non-terminal residue" evidence="9">
    <location>
        <position position="767"/>
    </location>
</feature>
<dbReference type="AlphaFoldDB" id="D2KFL4"/>
<evidence type="ECO:0000259" key="8">
    <source>
        <dbReference type="Pfam" id="PF21365"/>
    </source>
</evidence>
<dbReference type="PROSITE" id="PS00129">
    <property type="entry name" value="GLYCOSYL_HYDROL_F31_1"/>
    <property type="match status" value="1"/>
</dbReference>
<dbReference type="Pfam" id="PF21365">
    <property type="entry name" value="Glyco_hydro_31_3rd"/>
    <property type="match status" value="1"/>
</dbReference>
<dbReference type="CDD" id="cd06604">
    <property type="entry name" value="GH31_glucosidase_II_MalA"/>
    <property type="match status" value="1"/>
</dbReference>
<evidence type="ECO:0000313" key="9">
    <source>
        <dbReference type="EMBL" id="ACZ98616.1"/>
    </source>
</evidence>
<dbReference type="InterPro" id="IPR025887">
    <property type="entry name" value="Glyco_hydro_31_N_dom"/>
</dbReference>
<name>D2KFL4_9FIRM</name>
<dbReference type="InterPro" id="IPR011013">
    <property type="entry name" value="Gal_mutarotase_sf_dom"/>
</dbReference>
<dbReference type="InterPro" id="IPR033403">
    <property type="entry name" value="DUF5110"/>
</dbReference>
<dbReference type="SUPFAM" id="SSF51445">
    <property type="entry name" value="(Trans)glycosidases"/>
    <property type="match status" value="1"/>
</dbReference>
<dbReference type="InterPro" id="IPR013780">
    <property type="entry name" value="Glyco_hydro_b"/>
</dbReference>
<dbReference type="GO" id="GO:0005975">
    <property type="term" value="P:carbohydrate metabolic process"/>
    <property type="evidence" value="ECO:0007669"/>
    <property type="project" value="InterPro"/>
</dbReference>
<reference evidence="9" key="1">
    <citation type="journal article" date="2010" name="Appl. Environ. Microbiol.">
        <title>Cellulosilyticum ruminicola, a newly described rumen bacterium that possesses redundant fibrolytic-protein-encoding genes and degrades lignocellulose with multiple carbohydrate- borne fibrolytic enzymes.</title>
        <authorList>
            <person name="Cai S."/>
            <person name="Li J."/>
            <person name="Hu F.Z."/>
            <person name="Zhang K."/>
            <person name="Luo Y."/>
            <person name="Janto B."/>
            <person name="Boissy R."/>
            <person name="Ehrlich G."/>
            <person name="Dong X."/>
        </authorList>
    </citation>
    <scope>NUCLEOTIDE SEQUENCE</scope>
    <source>
        <strain evidence="9">CGMCC 1.5065</strain>
    </source>
</reference>
<dbReference type="SUPFAM" id="SSF74650">
    <property type="entry name" value="Galactose mutarotase-like"/>
    <property type="match status" value="1"/>
</dbReference>
<dbReference type="GO" id="GO:0004553">
    <property type="term" value="F:hydrolase activity, hydrolyzing O-glycosyl compounds"/>
    <property type="evidence" value="ECO:0007669"/>
    <property type="project" value="InterPro"/>
</dbReference>
<sequence length="767" mass="88433">MNNVGKLKEYKVVGNEIKLSYEKGQSSIFVVAPDIIRFFTPLFKVNDLSKAVEDKVAYKTCEFKVEAIEEGIEISTTHLKVKVFEDFKVNIYNAEGQLICSDYTGEEKGFIRRTVDYKLAEAEGHEVGGGSEYKVCVKKQMLPNTYFYGVGEHTGHLNKKATHLVNWNTDNPNPHNETMDRLYKSIPFLITMTDGEAYGIFFDNHFETHFDLGKDNVNYYYFAAVDGNLDYYFIAGPQVKKVIEGYTSLTGRMPLPALWTLGYQQCRWSYEDEERLMEVANTFREKDIPCDTLYLDIDYMRGYRVFTWDNERFPDPEAMIKKLNGMGFKVVTIIDPGVKADEDYDIYKEGIEKGYFATREGQVYHNEVWPGDAVYPDFLNSKTRHWWSDLQKRMVDTGVSGIWNDMNEPASFKGPLPDDVLFNEDGHMADHRETHNLYGHLMAKATYEGLRKHTTKRPFIVTRACYAGSQKYSTIWTGDNQSTWEHLRMSLPMLMNLGLSGMTFCGTDVGGFGFDCSSELLSRWVQVGAFTPLFRNHSCMGTRDQEPWTFDTQTKDINRKYIKLRYKLLPYIYDMMREASQTGAPLIRPLLFNYQNDGNTYEINDEFLCGENLLVAPVVTQGSKARMVYLPNGNEWIDYWTGEVYEGGQYIVKEAPLDICPMYVKENSVIPTTTVQNYIGEDGKQEKVLEVYIGSKEGMTSYFHYEDDGEGFDYENGKYNLYEIVIRNDEKQIEVQINKVHEGMIDQVSKPQVKCYGNKHNKKVVIL</sequence>
<dbReference type="Pfam" id="PF17137">
    <property type="entry name" value="DUF5110"/>
    <property type="match status" value="1"/>
</dbReference>
<evidence type="ECO:0000259" key="5">
    <source>
        <dbReference type="Pfam" id="PF01055"/>
    </source>
</evidence>
<keyword evidence="3 4" id="KW-0326">Glycosidase</keyword>
<accession>D2KFL4</accession>
<dbReference type="Gene3D" id="2.60.40.1760">
    <property type="entry name" value="glycosyl hydrolase (family 31)"/>
    <property type="match status" value="1"/>
</dbReference>
<organism evidence="9">
    <name type="scientific">Cellulosilyticum ruminicola</name>
    <dbReference type="NCBI Taxonomy" id="425254"/>
    <lineage>
        <taxon>Bacteria</taxon>
        <taxon>Bacillati</taxon>
        <taxon>Bacillota</taxon>
        <taxon>Clostridia</taxon>
        <taxon>Lachnospirales</taxon>
        <taxon>Cellulosilyticaceae</taxon>
        <taxon>Cellulosilyticum</taxon>
    </lineage>
</organism>
<dbReference type="Gene3D" id="2.60.40.1180">
    <property type="entry name" value="Golgi alpha-mannosidase II"/>
    <property type="match status" value="2"/>
</dbReference>
<proteinExistence type="inferred from homology"/>
<dbReference type="PANTHER" id="PTHR22762:SF166">
    <property type="entry name" value="ALPHA-GLUCOSIDASE"/>
    <property type="match status" value="1"/>
</dbReference>
<evidence type="ECO:0000256" key="4">
    <source>
        <dbReference type="RuleBase" id="RU361185"/>
    </source>
</evidence>
<evidence type="ECO:0000259" key="7">
    <source>
        <dbReference type="Pfam" id="PF17137"/>
    </source>
</evidence>
<dbReference type="InterPro" id="IPR030458">
    <property type="entry name" value="Glyco_hydro_31_AS"/>
</dbReference>